<dbReference type="Proteomes" id="UP000234681">
    <property type="component" value="Chromosome 10"/>
</dbReference>
<reference evidence="1 2" key="1">
    <citation type="submission" date="2005-07" db="EMBL/GenBank/DDBJ databases">
        <authorList>
            <person name="Mural R.J."/>
            <person name="Li P.W."/>
            <person name="Adams M.D."/>
            <person name="Amanatides P.G."/>
            <person name="Baden-Tillson H."/>
            <person name="Barnstead M."/>
            <person name="Chin S.H."/>
            <person name="Dew I."/>
            <person name="Evans C.A."/>
            <person name="Ferriera S."/>
            <person name="Flanigan M."/>
            <person name="Fosler C."/>
            <person name="Glodek A."/>
            <person name="Gu Z."/>
            <person name="Holt R.A."/>
            <person name="Jennings D."/>
            <person name="Kraft C.L."/>
            <person name="Lu F."/>
            <person name="Nguyen T."/>
            <person name="Nusskern D.R."/>
            <person name="Pfannkoch C.M."/>
            <person name="Sitter C."/>
            <person name="Sutton G.G."/>
            <person name="Venter J.C."/>
            <person name="Wang Z."/>
            <person name="Woodage T."/>
            <person name="Zheng X.H."/>
            <person name="Zhong F."/>
        </authorList>
    </citation>
    <scope>NUCLEOTIDE SEQUENCE [LARGE SCALE GENOMIC DNA]</scope>
    <source>
        <strain>BN</strain>
        <strain evidence="2">Sprague-Dawley</strain>
    </source>
</reference>
<protein>
    <submittedName>
        <fullName evidence="1">RCG49805</fullName>
    </submittedName>
</protein>
<accession>A6K4M9</accession>
<dbReference type="EMBL" id="CH474017">
    <property type="protein sequence ID" value="EDL96251.1"/>
    <property type="molecule type" value="Genomic_DNA"/>
</dbReference>
<organism evidence="1 2">
    <name type="scientific">Rattus norvegicus</name>
    <name type="common">Rat</name>
    <dbReference type="NCBI Taxonomy" id="10116"/>
    <lineage>
        <taxon>Eukaryota</taxon>
        <taxon>Metazoa</taxon>
        <taxon>Chordata</taxon>
        <taxon>Craniata</taxon>
        <taxon>Vertebrata</taxon>
        <taxon>Euteleostomi</taxon>
        <taxon>Mammalia</taxon>
        <taxon>Eutheria</taxon>
        <taxon>Euarchontoglires</taxon>
        <taxon>Glires</taxon>
        <taxon>Rodentia</taxon>
        <taxon>Myomorpha</taxon>
        <taxon>Muroidea</taxon>
        <taxon>Muridae</taxon>
        <taxon>Murinae</taxon>
        <taxon>Rattus</taxon>
    </lineage>
</organism>
<sequence length="24" mass="2660">MLFLCLFAFSLPFANPGHSSFSLL</sequence>
<gene>
    <name evidence="1" type="ORF">rCG_49805</name>
</gene>
<dbReference type="AlphaFoldDB" id="A6K4M9"/>
<evidence type="ECO:0000313" key="2">
    <source>
        <dbReference type="Proteomes" id="UP000234681"/>
    </source>
</evidence>
<proteinExistence type="predicted"/>
<name>A6K4M9_RAT</name>
<evidence type="ECO:0000313" key="1">
    <source>
        <dbReference type="EMBL" id="EDL96251.1"/>
    </source>
</evidence>